<protein>
    <submittedName>
        <fullName evidence="2">Maleylpyruvate isomerase family mycothiol-dependent enzyme</fullName>
    </submittedName>
</protein>
<dbReference type="InterPro" id="IPR034660">
    <property type="entry name" value="DinB/YfiT-like"/>
</dbReference>
<dbReference type="AlphaFoldDB" id="A0A3P1WRI6"/>
<dbReference type="SUPFAM" id="SSF109854">
    <property type="entry name" value="DinB/YfiT-like putative metalloenzymes"/>
    <property type="match status" value="1"/>
</dbReference>
<evidence type="ECO:0000259" key="1">
    <source>
        <dbReference type="Pfam" id="PF11716"/>
    </source>
</evidence>
<feature type="domain" description="Mycothiol-dependent maleylpyruvate isomerase metal-binding" evidence="1">
    <location>
        <begin position="35"/>
        <end position="153"/>
    </location>
</feature>
<organism evidence="2 3">
    <name type="scientific">Arachnia propionica</name>
    <dbReference type="NCBI Taxonomy" id="1750"/>
    <lineage>
        <taxon>Bacteria</taxon>
        <taxon>Bacillati</taxon>
        <taxon>Actinomycetota</taxon>
        <taxon>Actinomycetes</taxon>
        <taxon>Propionibacteriales</taxon>
        <taxon>Propionibacteriaceae</taxon>
        <taxon>Arachnia</taxon>
    </lineage>
</organism>
<dbReference type="EMBL" id="RQYT01000020">
    <property type="protein sequence ID" value="RRD49224.1"/>
    <property type="molecule type" value="Genomic_DNA"/>
</dbReference>
<sequence length="228" mass="24830">MSSGDPDQAQSPFEAVLHAIRDRTHLLLGRTITYSADDWCAPSMLPGWSRAHVAAHLITGARNLTRIARELLAGTSPDLLEPSLGDEDEVLATADGLDIQIALDTSAGELHDELAKLTDLTGAFHLRPGLYIAVHELPLVRLREVVLHHFDLEPADEGIDLDPEIARRLLDFEITCVKPPIGPVRIRTDEGLTRTIGRGPTMPTLTGPTGDLFLWAARGALTNRVHEA</sequence>
<name>A0A3P1WRI6_9ACTN</name>
<evidence type="ECO:0000313" key="2">
    <source>
        <dbReference type="EMBL" id="RRD49224.1"/>
    </source>
</evidence>
<dbReference type="InterPro" id="IPR024344">
    <property type="entry name" value="MDMPI_metal-binding"/>
</dbReference>
<keyword evidence="2" id="KW-0413">Isomerase</keyword>
<proteinExistence type="predicted"/>
<keyword evidence="2" id="KW-0670">Pyruvate</keyword>
<dbReference type="InterPro" id="IPR017517">
    <property type="entry name" value="Maleyloyr_isom"/>
</dbReference>
<dbReference type="NCBIfam" id="TIGR03083">
    <property type="entry name" value="maleylpyruvate isomerase family mycothiol-dependent enzyme"/>
    <property type="match status" value="1"/>
</dbReference>
<dbReference type="RefSeq" id="WP_125228156.1">
    <property type="nucleotide sequence ID" value="NZ_RQYT01000020.1"/>
</dbReference>
<dbReference type="GO" id="GO:0046872">
    <property type="term" value="F:metal ion binding"/>
    <property type="evidence" value="ECO:0007669"/>
    <property type="project" value="InterPro"/>
</dbReference>
<evidence type="ECO:0000313" key="3">
    <source>
        <dbReference type="Proteomes" id="UP000280935"/>
    </source>
</evidence>
<reference evidence="2 3" key="1">
    <citation type="submission" date="2018-11" db="EMBL/GenBank/DDBJ databases">
        <title>Genomes From Bacteria Associated with the Canine Oral Cavity: a Test Case for Automated Genome-Based Taxonomic Assignment.</title>
        <authorList>
            <person name="Coil D.A."/>
            <person name="Jospin G."/>
            <person name="Darling A.E."/>
            <person name="Wallis C."/>
            <person name="Davis I.J."/>
            <person name="Harris S."/>
            <person name="Eisen J.A."/>
            <person name="Holcombe L.J."/>
            <person name="O'Flynn C."/>
        </authorList>
    </citation>
    <scope>NUCLEOTIDE SEQUENCE [LARGE SCALE GENOMIC DNA]</scope>
    <source>
        <strain evidence="2 3">OH2822_COT-296</strain>
    </source>
</reference>
<dbReference type="GO" id="GO:0016853">
    <property type="term" value="F:isomerase activity"/>
    <property type="evidence" value="ECO:0007669"/>
    <property type="project" value="UniProtKB-KW"/>
</dbReference>
<accession>A0A3P1WRI6</accession>
<dbReference type="OrthoDB" id="5118203at2"/>
<gene>
    <name evidence="2" type="ORF">EII35_09100</name>
</gene>
<dbReference type="Pfam" id="PF11716">
    <property type="entry name" value="MDMPI_N"/>
    <property type="match status" value="1"/>
</dbReference>
<comment type="caution">
    <text evidence="2">The sequence shown here is derived from an EMBL/GenBank/DDBJ whole genome shotgun (WGS) entry which is preliminary data.</text>
</comment>
<dbReference type="Proteomes" id="UP000280935">
    <property type="component" value="Unassembled WGS sequence"/>
</dbReference>
<dbReference type="Gene3D" id="1.20.120.450">
    <property type="entry name" value="dinb family like domain"/>
    <property type="match status" value="1"/>
</dbReference>